<dbReference type="GeneTree" id="ENSGT01010000222294"/>
<organism evidence="3 4">
    <name type="scientific">Astyanax mexicanus</name>
    <name type="common">Blind cave fish</name>
    <name type="synonym">Astyanax fasciatus mexicanus</name>
    <dbReference type="NCBI Taxonomy" id="7994"/>
    <lineage>
        <taxon>Eukaryota</taxon>
        <taxon>Metazoa</taxon>
        <taxon>Chordata</taxon>
        <taxon>Craniata</taxon>
        <taxon>Vertebrata</taxon>
        <taxon>Euteleostomi</taxon>
        <taxon>Actinopterygii</taxon>
        <taxon>Neopterygii</taxon>
        <taxon>Teleostei</taxon>
        <taxon>Ostariophysi</taxon>
        <taxon>Characiformes</taxon>
        <taxon>Characoidei</taxon>
        <taxon>Acestrorhamphidae</taxon>
        <taxon>Acestrorhamphinae</taxon>
        <taxon>Astyanax</taxon>
    </lineage>
</organism>
<evidence type="ECO:0000256" key="1">
    <source>
        <dbReference type="SAM" id="Phobius"/>
    </source>
</evidence>
<dbReference type="InParanoid" id="A0A3B1KK17"/>
<sequence length="201" mass="22938">MLAGGQGVGWMCTDRKLMCVLEGSSVDFPCTYSYPSGLTVTEVFWHYMWFEIKPNDLREDEQFAGRVEFIGDKEKNCTLRIRDVRMNDSGEYFFRIITGSKGKIFSGNPGVTLKVTGIRKCFFFLIVQMLQLVLAPWWATLFCLITEAETVTDTRHKMETKAPLRGDSFQLGGTSVKNILHVFLLIKLLKSGLQLEKQEDQ</sequence>
<reference evidence="3" key="3">
    <citation type="submission" date="2025-08" db="UniProtKB">
        <authorList>
            <consortium name="Ensembl"/>
        </authorList>
    </citation>
    <scope>IDENTIFICATION</scope>
</reference>
<dbReference type="Proteomes" id="UP000018467">
    <property type="component" value="Unassembled WGS sequence"/>
</dbReference>
<reference evidence="4" key="1">
    <citation type="submission" date="2013-03" db="EMBL/GenBank/DDBJ databases">
        <authorList>
            <person name="Jeffery W."/>
            <person name="Warren W."/>
            <person name="Wilson R.K."/>
        </authorList>
    </citation>
    <scope>NUCLEOTIDE SEQUENCE</scope>
    <source>
        <strain evidence="4">female</strain>
    </source>
</reference>
<keyword evidence="1" id="KW-0472">Membrane</keyword>
<evidence type="ECO:0000313" key="3">
    <source>
        <dbReference type="Ensembl" id="ENSAMXP00000054171.1"/>
    </source>
</evidence>
<dbReference type="InterPro" id="IPR013783">
    <property type="entry name" value="Ig-like_fold"/>
</dbReference>
<evidence type="ECO:0000313" key="4">
    <source>
        <dbReference type="Proteomes" id="UP000018467"/>
    </source>
</evidence>
<dbReference type="InterPro" id="IPR036179">
    <property type="entry name" value="Ig-like_dom_sf"/>
</dbReference>
<dbReference type="Gene3D" id="2.60.40.10">
    <property type="entry name" value="Immunoglobulins"/>
    <property type="match status" value="1"/>
</dbReference>
<name>A0A3B1KK17_ASTMX</name>
<dbReference type="Pfam" id="PF07686">
    <property type="entry name" value="V-set"/>
    <property type="match status" value="1"/>
</dbReference>
<feature type="domain" description="Immunoglobulin" evidence="2">
    <location>
        <begin position="15"/>
        <end position="116"/>
    </location>
</feature>
<evidence type="ECO:0000259" key="2">
    <source>
        <dbReference type="SMART" id="SM00409"/>
    </source>
</evidence>
<feature type="transmembrane region" description="Helical" evidence="1">
    <location>
        <begin position="121"/>
        <end position="139"/>
    </location>
</feature>
<dbReference type="InterPro" id="IPR013106">
    <property type="entry name" value="Ig_V-set"/>
</dbReference>
<keyword evidence="1" id="KW-0812">Transmembrane</keyword>
<keyword evidence="4" id="KW-1185">Reference proteome</keyword>
<reference evidence="3" key="4">
    <citation type="submission" date="2025-09" db="UniProtKB">
        <authorList>
            <consortium name="Ensembl"/>
        </authorList>
    </citation>
    <scope>IDENTIFICATION</scope>
</reference>
<proteinExistence type="predicted"/>
<reference evidence="4" key="2">
    <citation type="journal article" date="2014" name="Nat. Commun.">
        <title>The cavefish genome reveals candidate genes for eye loss.</title>
        <authorList>
            <person name="McGaugh S.E."/>
            <person name="Gross J.B."/>
            <person name="Aken B."/>
            <person name="Blin M."/>
            <person name="Borowsky R."/>
            <person name="Chalopin D."/>
            <person name="Hinaux H."/>
            <person name="Jeffery W.R."/>
            <person name="Keene A."/>
            <person name="Ma L."/>
            <person name="Minx P."/>
            <person name="Murphy D."/>
            <person name="O'Quin K.E."/>
            <person name="Retaux S."/>
            <person name="Rohner N."/>
            <person name="Searle S.M."/>
            <person name="Stahl B.A."/>
            <person name="Tabin C."/>
            <person name="Volff J.N."/>
            <person name="Yoshizawa M."/>
            <person name="Warren W.C."/>
        </authorList>
    </citation>
    <scope>NUCLEOTIDE SEQUENCE [LARGE SCALE GENOMIC DNA]</scope>
    <source>
        <strain evidence="4">female</strain>
    </source>
</reference>
<dbReference type="Ensembl" id="ENSAMXT00000050898.1">
    <property type="protein sequence ID" value="ENSAMXP00000054171.1"/>
    <property type="gene ID" value="ENSAMXG00000037554.1"/>
</dbReference>
<dbReference type="PANTHER" id="PTHR46013">
    <property type="entry name" value="VASCULAR CELL ADHESION MOLECULE 1"/>
    <property type="match status" value="1"/>
</dbReference>
<keyword evidence="1" id="KW-1133">Transmembrane helix</keyword>
<protein>
    <recommendedName>
        <fullName evidence="2">Immunoglobulin domain-containing protein</fullName>
    </recommendedName>
</protein>
<dbReference type="PANTHER" id="PTHR46013:SF4">
    <property type="entry name" value="B-CELL RECEPTOR CD22-RELATED"/>
    <property type="match status" value="1"/>
</dbReference>
<dbReference type="SUPFAM" id="SSF48726">
    <property type="entry name" value="Immunoglobulin"/>
    <property type="match status" value="1"/>
</dbReference>
<dbReference type="AlphaFoldDB" id="A0A3B1KK17"/>
<accession>A0A3B1KK17</accession>
<dbReference type="InterPro" id="IPR003599">
    <property type="entry name" value="Ig_sub"/>
</dbReference>
<dbReference type="SMART" id="SM00409">
    <property type="entry name" value="IG"/>
    <property type="match status" value="1"/>
</dbReference>